<reference evidence="2 3" key="1">
    <citation type="journal article" date="2018" name="Sci. Rep.">
        <title>Genomic signatures of local adaptation to the degree of environmental predictability in rotifers.</title>
        <authorList>
            <person name="Franch-Gras L."/>
            <person name="Hahn C."/>
            <person name="Garcia-Roger E.M."/>
            <person name="Carmona M.J."/>
            <person name="Serra M."/>
            <person name="Gomez A."/>
        </authorList>
    </citation>
    <scope>NUCLEOTIDE SEQUENCE [LARGE SCALE GENOMIC DNA]</scope>
    <source>
        <strain evidence="2">HYR1</strain>
    </source>
</reference>
<name>A0A3M7RZL4_BRAPC</name>
<gene>
    <name evidence="2" type="ORF">BpHYR1_011980</name>
</gene>
<comment type="caution">
    <text evidence="2">The sequence shown here is derived from an EMBL/GenBank/DDBJ whole genome shotgun (WGS) entry which is preliminary data.</text>
</comment>
<keyword evidence="1" id="KW-0472">Membrane</keyword>
<keyword evidence="1" id="KW-0812">Transmembrane</keyword>
<evidence type="ECO:0000313" key="3">
    <source>
        <dbReference type="Proteomes" id="UP000276133"/>
    </source>
</evidence>
<evidence type="ECO:0000256" key="1">
    <source>
        <dbReference type="SAM" id="Phobius"/>
    </source>
</evidence>
<keyword evidence="1" id="KW-1133">Transmembrane helix</keyword>
<feature type="transmembrane region" description="Helical" evidence="1">
    <location>
        <begin position="12"/>
        <end position="35"/>
    </location>
</feature>
<organism evidence="2 3">
    <name type="scientific">Brachionus plicatilis</name>
    <name type="common">Marine rotifer</name>
    <name type="synonym">Brachionus muelleri</name>
    <dbReference type="NCBI Taxonomy" id="10195"/>
    <lineage>
        <taxon>Eukaryota</taxon>
        <taxon>Metazoa</taxon>
        <taxon>Spiralia</taxon>
        <taxon>Gnathifera</taxon>
        <taxon>Rotifera</taxon>
        <taxon>Eurotatoria</taxon>
        <taxon>Monogononta</taxon>
        <taxon>Pseudotrocha</taxon>
        <taxon>Ploima</taxon>
        <taxon>Brachionidae</taxon>
        <taxon>Brachionus</taxon>
    </lineage>
</organism>
<proteinExistence type="predicted"/>
<accession>A0A3M7RZL4</accession>
<evidence type="ECO:0000313" key="2">
    <source>
        <dbReference type="EMBL" id="RNA28984.1"/>
    </source>
</evidence>
<sequence>MFSHYEFIHVVYFQLSLTLEIYVAKVGSIIANSEFSKIKNSMFFKKTLNKSVTLGTILIVLSSLSSF</sequence>
<dbReference type="Proteomes" id="UP000276133">
    <property type="component" value="Unassembled WGS sequence"/>
</dbReference>
<dbReference type="EMBL" id="REGN01002302">
    <property type="protein sequence ID" value="RNA28984.1"/>
    <property type="molecule type" value="Genomic_DNA"/>
</dbReference>
<protein>
    <submittedName>
        <fullName evidence="2">Uncharacterized protein</fullName>
    </submittedName>
</protein>
<dbReference type="AlphaFoldDB" id="A0A3M7RZL4"/>
<keyword evidence="3" id="KW-1185">Reference proteome</keyword>